<evidence type="ECO:0000259" key="1">
    <source>
        <dbReference type="Pfam" id="PF02579"/>
    </source>
</evidence>
<dbReference type="PANTHER" id="PTHR42983:SF1">
    <property type="entry name" value="IRON-MOLYBDENUM PROTEIN"/>
    <property type="match status" value="1"/>
</dbReference>
<dbReference type="Gene3D" id="3.30.420.130">
    <property type="entry name" value="Dinitrogenase iron-molybdenum cofactor biosynthesis domain"/>
    <property type="match status" value="1"/>
</dbReference>
<keyword evidence="3" id="KW-1185">Reference proteome</keyword>
<dbReference type="RefSeq" id="WP_009164447.1">
    <property type="nucleotide sequence ID" value="NZ_ADFP01000050.1"/>
</dbReference>
<sequence length="126" mass="12596">MKLAVTYENGAIFQHFGHTETVKIYTVENGKVGASEVIGTEGHGHGALAAFLKEKGVAALICGGLGGGAVAALQEAGISIYAGNQGSADEAAAKFAAGQLAANAEANCHHHGHGEEHSCGNGSCSH</sequence>
<comment type="caution">
    <text evidence="2">The sequence shown here is derived from an EMBL/GenBank/DDBJ whole genome shotgun (WGS) entry which is preliminary data.</text>
</comment>
<gene>
    <name evidence="2" type="ORF">HMPREF7215_1277</name>
</gene>
<proteinExistence type="predicted"/>
<dbReference type="SUPFAM" id="SSF53146">
    <property type="entry name" value="Nitrogenase accessory factor-like"/>
    <property type="match status" value="1"/>
</dbReference>
<accession>A0ABP2HUZ9</accession>
<dbReference type="InterPro" id="IPR036105">
    <property type="entry name" value="DiNase_FeMo-co_biosyn_sf"/>
</dbReference>
<organism evidence="2 3">
    <name type="scientific">Pyramidobacter piscolens W5455</name>
    <dbReference type="NCBI Taxonomy" id="352165"/>
    <lineage>
        <taxon>Bacteria</taxon>
        <taxon>Thermotogati</taxon>
        <taxon>Synergistota</taxon>
        <taxon>Synergistia</taxon>
        <taxon>Synergistales</taxon>
        <taxon>Dethiosulfovibrionaceae</taxon>
        <taxon>Pyramidobacter</taxon>
    </lineage>
</organism>
<feature type="domain" description="Dinitrogenase iron-molybdenum cofactor biosynthesis" evidence="1">
    <location>
        <begin position="10"/>
        <end position="96"/>
    </location>
</feature>
<dbReference type="EMBL" id="ADFP01000050">
    <property type="protein sequence ID" value="EFB91133.1"/>
    <property type="molecule type" value="Genomic_DNA"/>
</dbReference>
<dbReference type="Proteomes" id="UP000006462">
    <property type="component" value="Unassembled WGS sequence"/>
</dbReference>
<evidence type="ECO:0000313" key="2">
    <source>
        <dbReference type="EMBL" id="EFB91133.1"/>
    </source>
</evidence>
<protein>
    <submittedName>
        <fullName evidence="2">Dinitrogenase iron-molybdenum cofactor</fullName>
    </submittedName>
</protein>
<reference evidence="2 3" key="1">
    <citation type="submission" date="2009-12" db="EMBL/GenBank/DDBJ databases">
        <authorList>
            <person name="Shrivastava S."/>
            <person name="Madupu R."/>
            <person name="Durkin A.S."/>
            <person name="Torralba M."/>
            <person name="Methe B."/>
            <person name="Sutton G.G."/>
            <person name="Strausberg R.L."/>
            <person name="Nelson K.E."/>
        </authorList>
    </citation>
    <scope>NUCLEOTIDE SEQUENCE [LARGE SCALE GENOMIC DNA]</scope>
    <source>
        <strain evidence="2 3">W5455</strain>
    </source>
</reference>
<dbReference type="PANTHER" id="PTHR42983">
    <property type="entry name" value="DINITROGENASE IRON-MOLYBDENUM COFACTOR PROTEIN-RELATED"/>
    <property type="match status" value="1"/>
</dbReference>
<name>A0ABP2HUZ9_9BACT</name>
<dbReference type="InterPro" id="IPR003731">
    <property type="entry name" value="Di-Nase_FeMo-co_biosynth"/>
</dbReference>
<dbReference type="Pfam" id="PF02579">
    <property type="entry name" value="Nitro_FeMo-Co"/>
    <property type="match status" value="1"/>
</dbReference>
<evidence type="ECO:0000313" key="3">
    <source>
        <dbReference type="Proteomes" id="UP000006462"/>
    </source>
</evidence>